<protein>
    <submittedName>
        <fullName evidence="1">Uncharacterized protein</fullName>
    </submittedName>
</protein>
<evidence type="ECO:0000313" key="2">
    <source>
        <dbReference type="Proteomes" id="UP001415857"/>
    </source>
</evidence>
<evidence type="ECO:0000313" key="1">
    <source>
        <dbReference type="EMBL" id="KAK9285358.1"/>
    </source>
</evidence>
<keyword evidence="2" id="KW-1185">Reference proteome</keyword>
<dbReference type="Proteomes" id="UP001415857">
    <property type="component" value="Unassembled WGS sequence"/>
</dbReference>
<gene>
    <name evidence="1" type="ORF">L1049_024549</name>
</gene>
<organism evidence="1 2">
    <name type="scientific">Liquidambar formosana</name>
    <name type="common">Formosan gum</name>
    <dbReference type="NCBI Taxonomy" id="63359"/>
    <lineage>
        <taxon>Eukaryota</taxon>
        <taxon>Viridiplantae</taxon>
        <taxon>Streptophyta</taxon>
        <taxon>Embryophyta</taxon>
        <taxon>Tracheophyta</taxon>
        <taxon>Spermatophyta</taxon>
        <taxon>Magnoliopsida</taxon>
        <taxon>eudicotyledons</taxon>
        <taxon>Gunneridae</taxon>
        <taxon>Pentapetalae</taxon>
        <taxon>Saxifragales</taxon>
        <taxon>Altingiaceae</taxon>
        <taxon>Liquidambar</taxon>
    </lineage>
</organism>
<sequence length="125" mass="13534">MSHYDQNQVPAVAYPPPATAYPSGPYVAPPPAGYPMKDGQGYPQNAPLPVETKSRGDGFWKGWYVKSKNVVRESPDLPTKNLPTRGTSITPLFVAHPISYMGNGSRGQATTCAMPKVTDVPLYKL</sequence>
<name>A0AAP0RVY6_LIQFO</name>
<proteinExistence type="predicted"/>
<accession>A0AAP0RVY6</accession>
<comment type="caution">
    <text evidence="1">The sequence shown here is derived from an EMBL/GenBank/DDBJ whole genome shotgun (WGS) entry which is preliminary data.</text>
</comment>
<dbReference type="AlphaFoldDB" id="A0AAP0RVY6"/>
<dbReference type="EMBL" id="JBBPBK010000005">
    <property type="protein sequence ID" value="KAK9285358.1"/>
    <property type="molecule type" value="Genomic_DNA"/>
</dbReference>
<reference evidence="1 2" key="1">
    <citation type="journal article" date="2024" name="Plant J.">
        <title>Genome sequences and population genomics reveal climatic adaptation and genomic divergence between two closely related sweetgum species.</title>
        <authorList>
            <person name="Xu W.Q."/>
            <person name="Ren C.Q."/>
            <person name="Zhang X.Y."/>
            <person name="Comes H.P."/>
            <person name="Liu X.H."/>
            <person name="Li Y.G."/>
            <person name="Kettle C.J."/>
            <person name="Jalonen R."/>
            <person name="Gaisberger H."/>
            <person name="Ma Y.Z."/>
            <person name="Qiu Y.X."/>
        </authorList>
    </citation>
    <scope>NUCLEOTIDE SEQUENCE [LARGE SCALE GENOMIC DNA]</scope>
    <source>
        <strain evidence="1">Hangzhou</strain>
    </source>
</reference>